<dbReference type="InterPro" id="IPR043128">
    <property type="entry name" value="Rev_trsase/Diguanyl_cyclase"/>
</dbReference>
<evidence type="ECO:0000259" key="2">
    <source>
        <dbReference type="PROSITE" id="PS50887"/>
    </source>
</evidence>
<feature type="transmembrane region" description="Helical" evidence="1">
    <location>
        <begin position="165"/>
        <end position="183"/>
    </location>
</feature>
<evidence type="ECO:0000259" key="3">
    <source>
        <dbReference type="PROSITE" id="PS51832"/>
    </source>
</evidence>
<dbReference type="InterPro" id="IPR003018">
    <property type="entry name" value="GAF"/>
</dbReference>
<dbReference type="SMART" id="SM00267">
    <property type="entry name" value="GGDEF"/>
    <property type="match status" value="1"/>
</dbReference>
<dbReference type="Gene3D" id="3.30.450.40">
    <property type="match status" value="2"/>
</dbReference>
<dbReference type="PROSITE" id="PS51832">
    <property type="entry name" value="HD_GYP"/>
    <property type="match status" value="1"/>
</dbReference>
<evidence type="ECO:0008006" key="6">
    <source>
        <dbReference type="Google" id="ProtNLM"/>
    </source>
</evidence>
<feature type="transmembrane region" description="Helical" evidence="1">
    <location>
        <begin position="36"/>
        <end position="56"/>
    </location>
</feature>
<dbReference type="SUPFAM" id="SSF55781">
    <property type="entry name" value="GAF domain-like"/>
    <property type="match status" value="2"/>
</dbReference>
<evidence type="ECO:0000256" key="1">
    <source>
        <dbReference type="SAM" id="Phobius"/>
    </source>
</evidence>
<evidence type="ECO:0000313" key="4">
    <source>
        <dbReference type="EMBL" id="GGL98861.1"/>
    </source>
</evidence>
<dbReference type="EMBL" id="BMOM01000002">
    <property type="protein sequence ID" value="GGL98861.1"/>
    <property type="molecule type" value="Genomic_DNA"/>
</dbReference>
<dbReference type="CDD" id="cd00077">
    <property type="entry name" value="HDc"/>
    <property type="match status" value="1"/>
</dbReference>
<keyword evidence="1" id="KW-1133">Transmembrane helix</keyword>
<dbReference type="Pfam" id="PF00990">
    <property type="entry name" value="GGDEF"/>
    <property type="match status" value="1"/>
</dbReference>
<proteinExistence type="predicted"/>
<dbReference type="InterPro" id="IPR037522">
    <property type="entry name" value="HD_GYP_dom"/>
</dbReference>
<dbReference type="SMART" id="SM00065">
    <property type="entry name" value="GAF"/>
    <property type="match status" value="2"/>
</dbReference>
<comment type="caution">
    <text evidence="4">The sequence shown here is derived from an EMBL/GenBank/DDBJ whole genome shotgun (WGS) entry which is preliminary data.</text>
</comment>
<reference evidence="5" key="1">
    <citation type="journal article" date="2019" name="Int. J. Syst. Evol. Microbiol.">
        <title>The Global Catalogue of Microorganisms (GCM) 10K type strain sequencing project: providing services to taxonomists for standard genome sequencing and annotation.</title>
        <authorList>
            <consortium name="The Broad Institute Genomics Platform"/>
            <consortium name="The Broad Institute Genome Sequencing Center for Infectious Disease"/>
            <person name="Wu L."/>
            <person name="Ma J."/>
        </authorList>
    </citation>
    <scope>NUCLEOTIDE SEQUENCE [LARGE SCALE GENOMIC DNA]</scope>
    <source>
        <strain evidence="5">JCM 15443</strain>
    </source>
</reference>
<protein>
    <recommendedName>
        <fullName evidence="6">Diguanylate cyclase</fullName>
    </recommendedName>
</protein>
<feature type="transmembrane region" description="Helical" evidence="1">
    <location>
        <begin position="132"/>
        <end position="153"/>
    </location>
</feature>
<dbReference type="SUPFAM" id="SSF109604">
    <property type="entry name" value="HD-domain/PDEase-like"/>
    <property type="match status" value="1"/>
</dbReference>
<dbReference type="RefSeq" id="WP_188900854.1">
    <property type="nucleotide sequence ID" value="NZ_BMOM01000002.1"/>
</dbReference>
<organism evidence="4 5">
    <name type="scientific">Deinococcus aerophilus</name>
    <dbReference type="NCBI Taxonomy" id="522488"/>
    <lineage>
        <taxon>Bacteria</taxon>
        <taxon>Thermotogati</taxon>
        <taxon>Deinococcota</taxon>
        <taxon>Deinococci</taxon>
        <taxon>Deinococcales</taxon>
        <taxon>Deinococcaceae</taxon>
        <taxon>Deinococcus</taxon>
    </lineage>
</organism>
<feature type="transmembrane region" description="Helical" evidence="1">
    <location>
        <begin position="102"/>
        <end position="120"/>
    </location>
</feature>
<feature type="domain" description="GGDEF" evidence="2">
    <location>
        <begin position="223"/>
        <end position="354"/>
    </location>
</feature>
<dbReference type="InterPro" id="IPR003607">
    <property type="entry name" value="HD/PDEase_dom"/>
</dbReference>
<feature type="transmembrane region" description="Helical" evidence="1">
    <location>
        <begin position="6"/>
        <end position="24"/>
    </location>
</feature>
<dbReference type="SMART" id="SM00471">
    <property type="entry name" value="HDc"/>
    <property type="match status" value="1"/>
</dbReference>
<dbReference type="InterPro" id="IPR000160">
    <property type="entry name" value="GGDEF_dom"/>
</dbReference>
<dbReference type="Gene3D" id="1.10.3210.10">
    <property type="entry name" value="Hypothetical protein af1432"/>
    <property type="match status" value="1"/>
</dbReference>
<feature type="domain" description="HD-GYP" evidence="3">
    <location>
        <begin position="708"/>
        <end position="904"/>
    </location>
</feature>
<dbReference type="InterPro" id="IPR052020">
    <property type="entry name" value="Cyclic_di-GMP/3'3'-cGAMP_PDE"/>
</dbReference>
<dbReference type="NCBIfam" id="TIGR00254">
    <property type="entry name" value="GGDEF"/>
    <property type="match status" value="1"/>
</dbReference>
<feature type="transmembrane region" description="Helical" evidence="1">
    <location>
        <begin position="76"/>
        <end position="95"/>
    </location>
</feature>
<dbReference type="SUPFAM" id="SSF55073">
    <property type="entry name" value="Nucleotide cyclase"/>
    <property type="match status" value="1"/>
</dbReference>
<dbReference type="Pfam" id="PF01590">
    <property type="entry name" value="GAF"/>
    <property type="match status" value="1"/>
</dbReference>
<keyword evidence="1" id="KW-0472">Membrane</keyword>
<dbReference type="PANTHER" id="PTHR45228:SF8">
    <property type="entry name" value="TWO-COMPONENT RESPONSE REGULATOR-RELATED"/>
    <property type="match status" value="1"/>
</dbReference>
<evidence type="ECO:0000313" key="5">
    <source>
        <dbReference type="Proteomes" id="UP000661918"/>
    </source>
</evidence>
<gene>
    <name evidence="4" type="ORF">GCM10010841_04160</name>
</gene>
<dbReference type="Proteomes" id="UP000661918">
    <property type="component" value="Unassembled WGS sequence"/>
</dbReference>
<dbReference type="InterPro" id="IPR029016">
    <property type="entry name" value="GAF-like_dom_sf"/>
</dbReference>
<dbReference type="PANTHER" id="PTHR45228">
    <property type="entry name" value="CYCLIC DI-GMP PHOSPHODIESTERASE TM_0186-RELATED"/>
    <property type="match status" value="1"/>
</dbReference>
<dbReference type="Gene3D" id="3.30.70.270">
    <property type="match status" value="1"/>
</dbReference>
<accession>A0ABQ2GJY7</accession>
<sequence length="910" mass="97922">MLTLLIIHLGLVTLLAFAGSLLFRDWPPRHQLVNRVGRSVAGGVAGLMLITVPSVPTAELPLDLRLVPVALMATTYGPWWGALAALPVLLWLFLVQGSGVEAAPLLSTAGVLVTSALVGRVSRRSAGHDRRLWWTVPLLFSPVMLEPLLTGGAALERSAGSLREALLLLVANSLGFVLALLVIQSRLRLLQASHIYREQAQTDALTGLGNRRQFDQALAGLAPGDHLLVMDIDHFKKVNDRLGHAIGDLVLKRVAGALGGAAQPGDAVFRIGGEEFAVLMRFLSPDQAQQIAARCLNAVRILDRGPAGEPKVTLSGGLSAHLAGESPLQTLARADTGLYAAKAAGRDRLVIQSDALRTQGAEADPWTAVRETLELLSMNHEPQAEDWHTLLRVAISSVPEAEAGTLYVEEDGDFVLRAQVGFDDLLLGRRHSPAAQQAWYARSEAAWTSGQARVLRGAEVIQATRASSAIDHNSAEQETYEQAGRITELGASLGVPVAVDGHVVAFLNVDRLSDAGGMGARAQATATAFGAQAAVLLAAHARHQREAQRRRELEALARITVALRDAPDQAAIISAITHMTCTLLDAEQVVFLAHDAQLGQLASRDILGLPEGEGQIVLPRGQGLAWAAANAGDVMRVSDITQDSRVYRPVYLTGGSMLAAPLIGQRGLLGVLTMIRPRPFGEDDAHLARSLVAHSATALERVAYIQELERAREGTLLALGLILEARDFETSGHTQRVVQLAARLAQHLNLTGPQQLALREGAYLHDLGKVHIPDTVLLKPGRLTDTEWILMRQHTVTGEVLARHIPGVSNEALQVVRSHHERWDGTGYPDALRGADIPLLARVFAVCDVYDALTSERPYKAAWTSTSALQEIEAQAGLHFDPEIVTTFISVMSPEPDWENIPEHWVSVVP</sequence>
<dbReference type="Pfam" id="PF13487">
    <property type="entry name" value="HD_5"/>
    <property type="match status" value="1"/>
</dbReference>
<dbReference type="CDD" id="cd01949">
    <property type="entry name" value="GGDEF"/>
    <property type="match status" value="1"/>
</dbReference>
<name>A0ABQ2GJY7_9DEIO</name>
<dbReference type="PROSITE" id="PS50887">
    <property type="entry name" value="GGDEF"/>
    <property type="match status" value="1"/>
</dbReference>
<keyword evidence="5" id="KW-1185">Reference proteome</keyword>
<dbReference type="InterPro" id="IPR029787">
    <property type="entry name" value="Nucleotide_cyclase"/>
</dbReference>
<keyword evidence="1" id="KW-0812">Transmembrane</keyword>